<feature type="compositionally biased region" description="Pro residues" evidence="11">
    <location>
        <begin position="86"/>
        <end position="97"/>
    </location>
</feature>
<dbReference type="InterPro" id="IPR018764">
    <property type="entry name" value="RskA_C"/>
</dbReference>
<evidence type="ECO:0000256" key="11">
    <source>
        <dbReference type="SAM" id="MobiDB-lite"/>
    </source>
</evidence>
<evidence type="ECO:0000256" key="8">
    <source>
        <dbReference type="ARBA" id="ARBA00023163"/>
    </source>
</evidence>
<keyword evidence="3" id="KW-1003">Cell membrane</keyword>
<evidence type="ECO:0000256" key="10">
    <source>
        <dbReference type="ARBA" id="ARBA00030803"/>
    </source>
</evidence>
<evidence type="ECO:0000256" key="7">
    <source>
        <dbReference type="ARBA" id="ARBA00023136"/>
    </source>
</evidence>
<keyword evidence="15" id="KW-1185">Reference proteome</keyword>
<evidence type="ECO:0000256" key="3">
    <source>
        <dbReference type="ARBA" id="ARBA00022475"/>
    </source>
</evidence>
<dbReference type="InterPro" id="IPR051474">
    <property type="entry name" value="Anti-sigma-K/W_factor"/>
</dbReference>
<evidence type="ECO:0000313" key="14">
    <source>
        <dbReference type="EMBL" id="MCO1660518.1"/>
    </source>
</evidence>
<feature type="region of interest" description="Disordered" evidence="11">
    <location>
        <begin position="76"/>
        <end position="152"/>
    </location>
</feature>
<evidence type="ECO:0000256" key="9">
    <source>
        <dbReference type="ARBA" id="ARBA00029829"/>
    </source>
</evidence>
<evidence type="ECO:0000256" key="6">
    <source>
        <dbReference type="ARBA" id="ARBA00023015"/>
    </source>
</evidence>
<dbReference type="Proteomes" id="UP001165283">
    <property type="component" value="Unassembled WGS sequence"/>
</dbReference>
<feature type="compositionally biased region" description="Basic and acidic residues" evidence="11">
    <location>
        <begin position="127"/>
        <end position="136"/>
    </location>
</feature>
<gene>
    <name evidence="14" type="ORF">KDL28_36240</name>
</gene>
<evidence type="ECO:0000256" key="5">
    <source>
        <dbReference type="ARBA" id="ARBA00022989"/>
    </source>
</evidence>
<comment type="caution">
    <text evidence="14">The sequence shown here is derived from an EMBL/GenBank/DDBJ whole genome shotgun (WGS) entry which is preliminary data.</text>
</comment>
<evidence type="ECO:0000256" key="1">
    <source>
        <dbReference type="ARBA" id="ARBA00004167"/>
    </source>
</evidence>
<keyword evidence="5 12" id="KW-1133">Transmembrane helix</keyword>
<dbReference type="InterPro" id="IPR041916">
    <property type="entry name" value="Anti_sigma_zinc_sf"/>
</dbReference>
<accession>A0ABT1ABZ8</accession>
<evidence type="ECO:0000256" key="4">
    <source>
        <dbReference type="ARBA" id="ARBA00022692"/>
    </source>
</evidence>
<proteinExistence type="predicted"/>
<feature type="compositionally biased region" description="Low complexity" evidence="11">
    <location>
        <begin position="98"/>
        <end position="126"/>
    </location>
</feature>
<keyword evidence="8" id="KW-0804">Transcription</keyword>
<comment type="subcellular location">
    <subcellularLocation>
        <location evidence="2">Cell membrane</location>
    </subcellularLocation>
    <subcellularLocation>
        <location evidence="1">Membrane</location>
        <topology evidence="1">Single-pass membrane protein</topology>
    </subcellularLocation>
</comment>
<evidence type="ECO:0000256" key="12">
    <source>
        <dbReference type="SAM" id="Phobius"/>
    </source>
</evidence>
<keyword evidence="7 12" id="KW-0472">Membrane</keyword>
<keyword evidence="6" id="KW-0805">Transcription regulation</keyword>
<dbReference type="RefSeq" id="WP_308216114.1">
    <property type="nucleotide sequence ID" value="NZ_JAGSOV010000084.1"/>
</dbReference>
<sequence>MSRPTDDDCPMNEQAVGFVLHALEPAEEIQVLRHLPGCASCRAVVGDAEGVFTRMGGAVEQVDPPPSLRATLMARAAQTPQVQGRPRPPQPPVPPSEPLADPTPDAAPDVPAAAPDAEPNTTTRPSETPRRPRENPSTRPGPSGPPSRRSWLSRRGRRLVAAAVALIGVLAIGGLAVRTAQLQEQRDAELAQSRSLSGLLEQLGRPGTKYALLAEEGGATVAAVVVTDGERQVYPLALPANATERDIYVLWGLGTSGTPEPLGTFDVLPADPGLRAVGTGAATDTYAQYAVSIEPGRTAPATPTKVVAIGEVTA</sequence>
<keyword evidence="4 12" id="KW-0812">Transmembrane</keyword>
<feature type="domain" description="Anti-sigma K factor RskA C-terminal" evidence="13">
    <location>
        <begin position="161"/>
        <end position="304"/>
    </location>
</feature>
<feature type="transmembrane region" description="Helical" evidence="12">
    <location>
        <begin position="159"/>
        <end position="177"/>
    </location>
</feature>
<dbReference type="Pfam" id="PF10099">
    <property type="entry name" value="RskA_C"/>
    <property type="match status" value="1"/>
</dbReference>
<protein>
    <recommendedName>
        <fullName evidence="10">Regulator of SigK</fullName>
    </recommendedName>
    <alternativeName>
        <fullName evidence="9">Sigma-K anti-sigma factor RskA</fullName>
    </alternativeName>
</protein>
<evidence type="ECO:0000313" key="15">
    <source>
        <dbReference type="Proteomes" id="UP001165283"/>
    </source>
</evidence>
<feature type="compositionally biased region" description="Low complexity" evidence="11">
    <location>
        <begin position="137"/>
        <end position="150"/>
    </location>
</feature>
<evidence type="ECO:0000256" key="2">
    <source>
        <dbReference type="ARBA" id="ARBA00004236"/>
    </source>
</evidence>
<evidence type="ECO:0000259" key="13">
    <source>
        <dbReference type="Pfam" id="PF10099"/>
    </source>
</evidence>
<reference evidence="14" key="1">
    <citation type="submission" date="2021-04" db="EMBL/GenBank/DDBJ databases">
        <title>Pseudonocardia sp. nov., isolated from sandy soil of mangrove forest.</title>
        <authorList>
            <person name="Zan Z."/>
            <person name="Huang R."/>
            <person name="Liu W."/>
        </authorList>
    </citation>
    <scope>NUCLEOTIDE SEQUENCE</scope>
    <source>
        <strain evidence="14">S2-4</strain>
    </source>
</reference>
<name>A0ABT1ABZ8_9PSEU</name>
<dbReference type="PANTHER" id="PTHR37461">
    <property type="entry name" value="ANTI-SIGMA-K FACTOR RSKA"/>
    <property type="match status" value="1"/>
</dbReference>
<organism evidence="14 15">
    <name type="scientific">Pseudonocardia humida</name>
    <dbReference type="NCBI Taxonomy" id="2800819"/>
    <lineage>
        <taxon>Bacteria</taxon>
        <taxon>Bacillati</taxon>
        <taxon>Actinomycetota</taxon>
        <taxon>Actinomycetes</taxon>
        <taxon>Pseudonocardiales</taxon>
        <taxon>Pseudonocardiaceae</taxon>
        <taxon>Pseudonocardia</taxon>
    </lineage>
</organism>
<dbReference type="Gene3D" id="1.10.10.1320">
    <property type="entry name" value="Anti-sigma factor, zinc-finger domain"/>
    <property type="match status" value="1"/>
</dbReference>
<dbReference type="PANTHER" id="PTHR37461:SF1">
    <property type="entry name" value="ANTI-SIGMA-K FACTOR RSKA"/>
    <property type="match status" value="1"/>
</dbReference>
<dbReference type="EMBL" id="JAGSOV010000084">
    <property type="protein sequence ID" value="MCO1660518.1"/>
    <property type="molecule type" value="Genomic_DNA"/>
</dbReference>